<evidence type="ECO:0000256" key="3">
    <source>
        <dbReference type="ARBA" id="ARBA00022692"/>
    </source>
</evidence>
<keyword evidence="6" id="KW-1015">Disulfide bond</keyword>
<dbReference type="GeneID" id="114331234"/>
<comment type="subcellular location">
    <subcellularLocation>
        <location evidence="1 7">Membrane</location>
        <topology evidence="1 7">Multi-pass membrane protein</topology>
    </subcellularLocation>
</comment>
<dbReference type="InterPro" id="IPR018499">
    <property type="entry name" value="Tetraspanin/Peripherin"/>
</dbReference>
<dbReference type="Pfam" id="PF00335">
    <property type="entry name" value="Tetraspanin"/>
    <property type="match status" value="1"/>
</dbReference>
<protein>
    <recommendedName>
        <fullName evidence="7">Tetraspanin</fullName>
    </recommendedName>
</protein>
<dbReference type="PANTHER" id="PTHR19282">
    <property type="entry name" value="TETRASPANIN"/>
    <property type="match status" value="1"/>
</dbReference>
<evidence type="ECO:0000313" key="9">
    <source>
        <dbReference type="Proteomes" id="UP001652700"/>
    </source>
</evidence>
<feature type="transmembrane region" description="Helical" evidence="7">
    <location>
        <begin position="207"/>
        <end position="232"/>
    </location>
</feature>
<comment type="similarity">
    <text evidence="2 7">Belongs to the tetraspanin (TM4SF) family.</text>
</comment>
<feature type="disulfide bond" evidence="6">
    <location>
        <begin position="151"/>
        <end position="167"/>
    </location>
</feature>
<dbReference type="InParanoid" id="A0A6P7FKK5"/>
<keyword evidence="9" id="KW-1185">Reference proteome</keyword>
<feature type="transmembrane region" description="Helical" evidence="7">
    <location>
        <begin position="88"/>
        <end position="112"/>
    </location>
</feature>
<evidence type="ECO:0000313" key="10">
    <source>
        <dbReference type="RefSeq" id="XP_028136531.1"/>
    </source>
</evidence>
<dbReference type="OrthoDB" id="438211at2759"/>
<proteinExistence type="inferred from homology"/>
<evidence type="ECO:0000313" key="8">
    <source>
        <dbReference type="EnsemblMetazoa" id="XP_028136531.1"/>
    </source>
</evidence>
<dbReference type="AlphaFoldDB" id="A0A6P7FKK5"/>
<dbReference type="Gene3D" id="1.10.1450.10">
    <property type="entry name" value="Tetraspanin"/>
    <property type="match status" value="1"/>
</dbReference>
<keyword evidence="3 7" id="KW-0812">Transmembrane</keyword>
<keyword evidence="5 7" id="KW-0472">Membrane</keyword>
<dbReference type="RefSeq" id="XP_028136531.1">
    <property type="nucleotide sequence ID" value="XM_028280730.1"/>
</dbReference>
<sequence length="236" mass="26125">MGWGSKLDGCGNFIKYSLFIVNFIIFLGGVIVVAIGIWTIVDKSFANDLLGTNLYAGAAYILLATGILVTFISCLGCWGSVKEVRCMLVIYFIIIFLIFVTMLVGGILGYVFRGKIDQTIRLGMESSLRDYGQMKEITNAWDETQTRLKCCGIYDYKDWQNNIPTSCCKQTSNGNRVSCNSVLGNNEFTIYERGCLNVTKDYVKAHAVVIGTAGVVVACLMILGMIFSCYLFKSIE</sequence>
<evidence type="ECO:0000256" key="1">
    <source>
        <dbReference type="ARBA" id="ARBA00004141"/>
    </source>
</evidence>
<keyword evidence="4 7" id="KW-1133">Transmembrane helix</keyword>
<reference evidence="8" key="2">
    <citation type="submission" date="2025-05" db="UniProtKB">
        <authorList>
            <consortium name="EnsemblMetazoa"/>
        </authorList>
    </citation>
    <scope>IDENTIFICATION</scope>
</reference>
<dbReference type="PANTHER" id="PTHR19282:SF527">
    <property type="entry name" value="TETRASPANIN"/>
    <property type="match status" value="1"/>
</dbReference>
<gene>
    <name evidence="10" type="primary">LOC114331234</name>
</gene>
<dbReference type="InterPro" id="IPR000301">
    <property type="entry name" value="Tetraspanin_animals"/>
</dbReference>
<accession>A0A6P7FKK5</accession>
<evidence type="ECO:0000256" key="7">
    <source>
        <dbReference type="RuleBase" id="RU361218"/>
    </source>
</evidence>
<feature type="disulfide bond" evidence="6">
    <location>
        <begin position="150"/>
        <end position="179"/>
    </location>
</feature>
<evidence type="ECO:0000256" key="4">
    <source>
        <dbReference type="ARBA" id="ARBA00022989"/>
    </source>
</evidence>
<evidence type="ECO:0000256" key="6">
    <source>
        <dbReference type="PIRSR" id="PIRSR002419-1"/>
    </source>
</evidence>
<organism evidence="10">
    <name type="scientific">Diabrotica virgifera virgifera</name>
    <name type="common">western corn rootworm</name>
    <dbReference type="NCBI Taxonomy" id="50390"/>
    <lineage>
        <taxon>Eukaryota</taxon>
        <taxon>Metazoa</taxon>
        <taxon>Ecdysozoa</taxon>
        <taxon>Arthropoda</taxon>
        <taxon>Hexapoda</taxon>
        <taxon>Insecta</taxon>
        <taxon>Pterygota</taxon>
        <taxon>Neoptera</taxon>
        <taxon>Endopterygota</taxon>
        <taxon>Coleoptera</taxon>
        <taxon>Polyphaga</taxon>
        <taxon>Cucujiformia</taxon>
        <taxon>Chrysomeloidea</taxon>
        <taxon>Chrysomelidae</taxon>
        <taxon>Galerucinae</taxon>
        <taxon>Diabroticina</taxon>
        <taxon>Diabroticites</taxon>
        <taxon>Diabrotica</taxon>
    </lineage>
</organism>
<evidence type="ECO:0000256" key="5">
    <source>
        <dbReference type="ARBA" id="ARBA00023136"/>
    </source>
</evidence>
<dbReference type="GO" id="GO:0005886">
    <property type="term" value="C:plasma membrane"/>
    <property type="evidence" value="ECO:0007669"/>
    <property type="project" value="TreeGrafter"/>
</dbReference>
<reference evidence="10" key="1">
    <citation type="submission" date="2025-04" db="UniProtKB">
        <authorList>
            <consortium name="RefSeq"/>
        </authorList>
    </citation>
    <scope>IDENTIFICATION</scope>
    <source>
        <tissue evidence="10">Whole insect</tissue>
    </source>
</reference>
<feature type="transmembrane region" description="Helical" evidence="7">
    <location>
        <begin position="16"/>
        <end position="38"/>
    </location>
</feature>
<evidence type="ECO:0000256" key="2">
    <source>
        <dbReference type="ARBA" id="ARBA00006840"/>
    </source>
</evidence>
<dbReference type="PIRSF" id="PIRSF002419">
    <property type="entry name" value="Tetraspanin"/>
    <property type="match status" value="1"/>
</dbReference>
<name>A0A6P7FKK5_DIAVI</name>
<feature type="transmembrane region" description="Helical" evidence="7">
    <location>
        <begin position="58"/>
        <end position="81"/>
    </location>
</feature>
<dbReference type="SUPFAM" id="SSF48652">
    <property type="entry name" value="Tetraspanin"/>
    <property type="match status" value="1"/>
</dbReference>
<dbReference type="PRINTS" id="PR00259">
    <property type="entry name" value="TMFOUR"/>
</dbReference>
<dbReference type="EnsemblMetazoa" id="XM_028280730.2">
    <property type="protein sequence ID" value="XP_028136531.1"/>
    <property type="gene ID" value="LOC114331234"/>
</dbReference>
<dbReference type="InterPro" id="IPR008952">
    <property type="entry name" value="Tetraspanin_EC2_sf"/>
</dbReference>
<dbReference type="FunCoup" id="A0A6P7FKK5">
    <property type="interactions" value="42"/>
</dbReference>
<dbReference type="KEGG" id="dvv:114331234"/>
<dbReference type="Proteomes" id="UP001652700">
    <property type="component" value="Unplaced"/>
</dbReference>